<dbReference type="Gene3D" id="1.20.1540.10">
    <property type="entry name" value="Rhomboid-like"/>
    <property type="match status" value="1"/>
</dbReference>
<dbReference type="GO" id="GO:0016020">
    <property type="term" value="C:membrane"/>
    <property type="evidence" value="ECO:0007669"/>
    <property type="project" value="UniProtKB-SubCell"/>
</dbReference>
<feature type="transmembrane region" description="Helical" evidence="7">
    <location>
        <begin position="347"/>
        <end position="363"/>
    </location>
</feature>
<dbReference type="GO" id="GO:0004252">
    <property type="term" value="F:serine-type endopeptidase activity"/>
    <property type="evidence" value="ECO:0007669"/>
    <property type="project" value="InterPro"/>
</dbReference>
<evidence type="ECO:0000256" key="3">
    <source>
        <dbReference type="ARBA" id="ARBA00022692"/>
    </source>
</evidence>
<feature type="compositionally biased region" description="Polar residues" evidence="6">
    <location>
        <begin position="68"/>
        <end position="88"/>
    </location>
</feature>
<organism evidence="9 10">
    <name type="scientific">Trichinella patagoniensis</name>
    <dbReference type="NCBI Taxonomy" id="990121"/>
    <lineage>
        <taxon>Eukaryota</taxon>
        <taxon>Metazoa</taxon>
        <taxon>Ecdysozoa</taxon>
        <taxon>Nematoda</taxon>
        <taxon>Enoplea</taxon>
        <taxon>Dorylaimia</taxon>
        <taxon>Trichinellida</taxon>
        <taxon>Trichinellidae</taxon>
        <taxon>Trichinella</taxon>
    </lineage>
</organism>
<keyword evidence="3 7" id="KW-0812">Transmembrane</keyword>
<dbReference type="AlphaFoldDB" id="A0A0V1A0X9"/>
<dbReference type="Pfam" id="PF01694">
    <property type="entry name" value="Rhomboid"/>
    <property type="match status" value="1"/>
</dbReference>
<dbReference type="EMBL" id="JYDQ01000045">
    <property type="protein sequence ID" value="KRY18576.1"/>
    <property type="molecule type" value="Genomic_DNA"/>
</dbReference>
<accession>A0A0V1A0X9</accession>
<name>A0A0V1A0X9_9BILA</name>
<evidence type="ECO:0000256" key="2">
    <source>
        <dbReference type="ARBA" id="ARBA00009045"/>
    </source>
</evidence>
<feature type="transmembrane region" description="Helical" evidence="7">
    <location>
        <begin position="405"/>
        <end position="429"/>
    </location>
</feature>
<feature type="region of interest" description="Disordered" evidence="6">
    <location>
        <begin position="68"/>
        <end position="94"/>
    </location>
</feature>
<sequence length="456" mass="51111">MLDKTSCFLEFLLFNVKILNQQQTFVSTIPISCSSCIFIHFSSMLCTIPKKVSYTVSSSRSQKCYNASTGNAMKTDNHENTANNTAPKQTDESHIDAATSVSFQSNNESLTVNKEQSGKRPSSKSSNSRLASNDLRSNRLRSLDDSARLTVDSLSDTSDRECRFWRTAASRISTLITSPEDAAKINLYTQQYGCIPPPFFVIVMSILQISVYAHYTVQGNIKVGWVTGCAGCIVHGNREGTMTFVSTRIFEIWRFISYCLVHQGLEQLLFNVVMQLVIGIPLEIVHKIWRIAPLYITAVVFSSVLHHLIDSEVVLVGASGGSYAILVAHLANVILTSNRLNTQIGKLISISVLVMFDFGHAIYRRYGLEDCEQKSYIAHAGGLFVGLLMHALFFRQFTRPRFQKILKYILPSIFFIWFLIGILLCALLKNDSSVLKVCNITEHISIFLNSICIKFF</sequence>
<keyword evidence="5 7" id="KW-0472">Membrane</keyword>
<gene>
    <name evidence="9" type="primary">rom-1</name>
    <name evidence="9" type="ORF">T12_494</name>
</gene>
<feature type="transmembrane region" description="Helical" evidence="7">
    <location>
        <begin position="375"/>
        <end position="393"/>
    </location>
</feature>
<dbReference type="OrthoDB" id="418595at2759"/>
<protein>
    <submittedName>
        <fullName evidence="9">Rhomboid-related protein 1</fullName>
    </submittedName>
</protein>
<feature type="transmembrane region" description="Helical" evidence="7">
    <location>
        <begin position="315"/>
        <end position="335"/>
    </location>
</feature>
<evidence type="ECO:0000256" key="7">
    <source>
        <dbReference type="SAM" id="Phobius"/>
    </source>
</evidence>
<feature type="region of interest" description="Disordered" evidence="6">
    <location>
        <begin position="108"/>
        <end position="137"/>
    </location>
</feature>
<dbReference type="InterPro" id="IPR051739">
    <property type="entry name" value="Rhomboid_IM_Serine_Proteases"/>
</dbReference>
<dbReference type="Proteomes" id="UP000054783">
    <property type="component" value="Unassembled WGS sequence"/>
</dbReference>
<dbReference type="InterPro" id="IPR035952">
    <property type="entry name" value="Rhomboid-like_sf"/>
</dbReference>
<evidence type="ECO:0000256" key="6">
    <source>
        <dbReference type="SAM" id="MobiDB-lite"/>
    </source>
</evidence>
<keyword evidence="10" id="KW-1185">Reference proteome</keyword>
<dbReference type="InterPro" id="IPR022764">
    <property type="entry name" value="Peptidase_S54_rhomboid_dom"/>
</dbReference>
<evidence type="ECO:0000259" key="8">
    <source>
        <dbReference type="Pfam" id="PF01694"/>
    </source>
</evidence>
<comment type="similarity">
    <text evidence="2">Belongs to the peptidase S54 family.</text>
</comment>
<comment type="caution">
    <text evidence="9">The sequence shown here is derived from an EMBL/GenBank/DDBJ whole genome shotgun (WGS) entry which is preliminary data.</text>
</comment>
<dbReference type="PANTHER" id="PTHR45840:SF2">
    <property type="entry name" value="PROTEIN RHOMBOID-RELATED"/>
    <property type="match status" value="1"/>
</dbReference>
<feature type="compositionally biased region" description="Low complexity" evidence="6">
    <location>
        <begin position="119"/>
        <end position="133"/>
    </location>
</feature>
<reference evidence="9 10" key="1">
    <citation type="submission" date="2015-01" db="EMBL/GenBank/DDBJ databases">
        <title>Evolution of Trichinella species and genotypes.</title>
        <authorList>
            <person name="Korhonen P.K."/>
            <person name="Edoardo P."/>
            <person name="Giuseppe L.R."/>
            <person name="Gasser R.B."/>
        </authorList>
    </citation>
    <scope>NUCLEOTIDE SEQUENCE [LARGE SCALE GENOMIC DNA]</scope>
    <source>
        <strain evidence="9">ISS2496</strain>
    </source>
</reference>
<proteinExistence type="inferred from homology"/>
<comment type="subcellular location">
    <subcellularLocation>
        <location evidence="1">Membrane</location>
        <topology evidence="1">Multi-pass membrane protein</topology>
    </subcellularLocation>
</comment>
<evidence type="ECO:0000256" key="5">
    <source>
        <dbReference type="ARBA" id="ARBA00023136"/>
    </source>
</evidence>
<feature type="domain" description="Peptidase S54 rhomboid" evidence="8">
    <location>
        <begin position="251"/>
        <end position="395"/>
    </location>
</feature>
<evidence type="ECO:0000313" key="10">
    <source>
        <dbReference type="Proteomes" id="UP000054783"/>
    </source>
</evidence>
<keyword evidence="4 7" id="KW-1133">Transmembrane helix</keyword>
<dbReference type="SUPFAM" id="SSF144091">
    <property type="entry name" value="Rhomboid-like"/>
    <property type="match status" value="1"/>
</dbReference>
<dbReference type="STRING" id="990121.A0A0V1A0X9"/>
<dbReference type="PANTHER" id="PTHR45840">
    <property type="entry name" value="RHOMBOID-RELATED PROTEIN"/>
    <property type="match status" value="1"/>
</dbReference>
<evidence type="ECO:0000313" key="9">
    <source>
        <dbReference type="EMBL" id="KRY18576.1"/>
    </source>
</evidence>
<evidence type="ECO:0000256" key="4">
    <source>
        <dbReference type="ARBA" id="ARBA00022989"/>
    </source>
</evidence>
<evidence type="ECO:0000256" key="1">
    <source>
        <dbReference type="ARBA" id="ARBA00004141"/>
    </source>
</evidence>